<dbReference type="EMBL" id="MZ028627">
    <property type="protein sequence ID" value="QWS68257.1"/>
    <property type="molecule type" value="Genomic_DNA"/>
</dbReference>
<dbReference type="RefSeq" id="YP_010755881.1">
    <property type="nucleotide sequence ID" value="NC_073474.1"/>
</dbReference>
<accession>A0A8F2D9L3</accession>
<gene>
    <name evidence="1" type="primary">141</name>
    <name evidence="1" type="ORF">SEA_VANLEE_141</name>
</gene>
<protein>
    <submittedName>
        <fullName evidence="1">Uncharacterized protein</fullName>
    </submittedName>
</protein>
<proteinExistence type="predicted"/>
<reference evidence="1" key="1">
    <citation type="submission" date="2021-04" db="EMBL/GenBank/DDBJ databases">
        <authorList>
            <person name="Barnhill K.B."/>
            <person name="Biggs A.M."/>
            <person name="Bland J."/>
            <person name="Choudhary H.M."/>
            <person name="Crogan R.E."/>
            <person name="Finocchiaro A.B."/>
            <person name="Franco V."/>
            <person name="Fuller T.A."/>
            <person name="Hanwacker C.G."/>
            <person name="Howard Z.E."/>
            <person name="Iqbal M."/>
            <person name="Mathew A.M."/>
            <person name="Miller S."/>
            <person name="Padhye S."/>
            <person name="Rainey E."/>
            <person name="Rodriguez A."/>
            <person name="Stewart E."/>
            <person name="Otero L.A."/>
            <person name="Chase M.A."/>
            <person name="Pollenz R.S."/>
            <person name="Garlena R.A."/>
            <person name="Russell D.A."/>
            <person name="Jacobs-Sera D."/>
            <person name="Hatfull G.F."/>
        </authorList>
    </citation>
    <scope>NUCLEOTIDE SEQUENCE</scope>
</reference>
<evidence type="ECO:0000313" key="1">
    <source>
        <dbReference type="EMBL" id="QWS68257.1"/>
    </source>
</evidence>
<keyword evidence="2" id="KW-1185">Reference proteome</keyword>
<dbReference type="KEGG" id="vg:80020554"/>
<sequence length="100" mass="10958">MALVVECSDSEATGEHWRELVLSVAELAHLAGAPLTLTLGDGSTYVGIVQTWDRMRGDGGVQLRRYYPGVDGSFGEVAVLEPPTWFLVTEVRELQWLGPK</sequence>
<name>A0A8F2D9L3_9CAUD</name>
<evidence type="ECO:0000313" key="2">
    <source>
        <dbReference type="Proteomes" id="UP000683422"/>
    </source>
</evidence>
<dbReference type="Proteomes" id="UP000683422">
    <property type="component" value="Segment"/>
</dbReference>
<organism evidence="1 2">
    <name type="scientific">Gordonia phage VanLee</name>
    <dbReference type="NCBI Taxonomy" id="2845816"/>
    <lineage>
        <taxon>Viruses</taxon>
        <taxon>Duplodnaviria</taxon>
        <taxon>Heunggongvirae</taxon>
        <taxon>Uroviricota</taxon>
        <taxon>Caudoviricetes</taxon>
        <taxon>Kruegerviridae</taxon>
        <taxon>Vanleevirus</taxon>
        <taxon>Vanleevirus vanlee</taxon>
    </lineage>
</organism>
<dbReference type="GeneID" id="80020554"/>